<dbReference type="AlphaFoldDB" id="A0A0K8UM44"/>
<proteinExistence type="predicted"/>
<name>A0A0K8UM44_BACLA</name>
<sequence>EMERRISKRTLEIEVKSEEITKELELRRARSKLWTGISRKRDTGRKSQAKDLVVLSSPCSLSGKLTKEMELRIAKRAPEKEMRAASTKSNIIKSDNTQKDRYLPFEI</sequence>
<evidence type="ECO:0000313" key="2">
    <source>
        <dbReference type="EMBL" id="JAI27440.1"/>
    </source>
</evidence>
<accession>A0A0K8UM44</accession>
<organism evidence="2">
    <name type="scientific">Bactrocera latifrons</name>
    <name type="common">Malaysian fruit fly</name>
    <name type="synonym">Chaetodacus latifrons</name>
    <dbReference type="NCBI Taxonomy" id="174628"/>
    <lineage>
        <taxon>Eukaryota</taxon>
        <taxon>Metazoa</taxon>
        <taxon>Ecdysozoa</taxon>
        <taxon>Arthropoda</taxon>
        <taxon>Hexapoda</taxon>
        <taxon>Insecta</taxon>
        <taxon>Pterygota</taxon>
        <taxon>Neoptera</taxon>
        <taxon>Endopterygota</taxon>
        <taxon>Diptera</taxon>
        <taxon>Brachycera</taxon>
        <taxon>Muscomorpha</taxon>
        <taxon>Tephritoidea</taxon>
        <taxon>Tephritidae</taxon>
        <taxon>Bactrocera</taxon>
        <taxon>Bactrocera</taxon>
    </lineage>
</organism>
<feature type="non-terminal residue" evidence="2">
    <location>
        <position position="1"/>
    </location>
</feature>
<feature type="compositionally biased region" description="Polar residues" evidence="1">
    <location>
        <begin position="86"/>
        <end position="95"/>
    </location>
</feature>
<feature type="non-terminal residue" evidence="2">
    <location>
        <position position="107"/>
    </location>
</feature>
<protein>
    <submittedName>
        <fullName evidence="2">Uncharacterized protein</fullName>
    </submittedName>
</protein>
<reference evidence="2" key="1">
    <citation type="submission" date="2015-06" db="EMBL/GenBank/DDBJ databases">
        <authorList>
            <person name="Hoefler B.C."/>
            <person name="Straight P.D."/>
        </authorList>
    </citation>
    <scope>NUCLEOTIDE SEQUENCE</scope>
</reference>
<feature type="region of interest" description="Disordered" evidence="1">
    <location>
        <begin position="76"/>
        <end position="95"/>
    </location>
</feature>
<gene>
    <name evidence="2" type="ORF">c0_g1_i1</name>
</gene>
<dbReference type="EMBL" id="GDHF01024874">
    <property type="protein sequence ID" value="JAI27440.1"/>
    <property type="molecule type" value="Transcribed_RNA"/>
</dbReference>
<evidence type="ECO:0000256" key="1">
    <source>
        <dbReference type="SAM" id="MobiDB-lite"/>
    </source>
</evidence>